<dbReference type="PANTHER" id="PTHR47723">
    <property type="entry name" value="OS05G0353850 PROTEIN"/>
    <property type="match status" value="1"/>
</dbReference>
<reference evidence="3" key="1">
    <citation type="submission" date="2016-06" db="EMBL/GenBank/DDBJ databases">
        <title>Parallel loss of symbiosis genes in relatives of nitrogen-fixing non-legume Parasponia.</title>
        <authorList>
            <person name="Van Velzen R."/>
            <person name="Holmer R."/>
            <person name="Bu F."/>
            <person name="Rutten L."/>
            <person name="Van Zeijl A."/>
            <person name="Liu W."/>
            <person name="Santuari L."/>
            <person name="Cao Q."/>
            <person name="Sharma T."/>
            <person name="Shen D."/>
            <person name="Roswanjaya Y."/>
            <person name="Wardhani T."/>
            <person name="Kalhor M.S."/>
            <person name="Jansen J."/>
            <person name="Van den Hoogen J."/>
            <person name="Gungor B."/>
            <person name="Hartog M."/>
            <person name="Hontelez J."/>
            <person name="Verver J."/>
            <person name="Yang W.-C."/>
            <person name="Schijlen E."/>
            <person name="Repin R."/>
            <person name="Schilthuizen M."/>
            <person name="Schranz E."/>
            <person name="Heidstra R."/>
            <person name="Miyata K."/>
            <person name="Fedorova E."/>
            <person name="Kohlen W."/>
            <person name="Bisseling T."/>
            <person name="Smit S."/>
            <person name="Geurts R."/>
        </authorList>
    </citation>
    <scope>NUCLEOTIDE SEQUENCE [LARGE SCALE GENOMIC DNA]</scope>
    <source>
        <strain evidence="3">cv. RG33-2</strain>
    </source>
</reference>
<evidence type="ECO:0000313" key="2">
    <source>
        <dbReference type="EMBL" id="PON45670.1"/>
    </source>
</evidence>
<dbReference type="InterPro" id="IPR012337">
    <property type="entry name" value="RNaseH-like_sf"/>
</dbReference>
<dbReference type="Proteomes" id="UP000237000">
    <property type="component" value="Unassembled WGS sequence"/>
</dbReference>
<dbReference type="CDD" id="cd06222">
    <property type="entry name" value="RNase_H_like"/>
    <property type="match status" value="1"/>
</dbReference>
<dbReference type="InterPro" id="IPR053151">
    <property type="entry name" value="RNase_H-like"/>
</dbReference>
<dbReference type="Gene3D" id="3.30.420.10">
    <property type="entry name" value="Ribonuclease H-like superfamily/Ribonuclease H"/>
    <property type="match status" value="1"/>
</dbReference>
<comment type="caution">
    <text evidence="2">The sequence shown here is derived from an EMBL/GenBank/DDBJ whole genome shotgun (WGS) entry which is preliminary data.</text>
</comment>
<dbReference type="InterPro" id="IPR002156">
    <property type="entry name" value="RNaseH_domain"/>
</dbReference>
<feature type="domain" description="RNase H type-1" evidence="1">
    <location>
        <begin position="3"/>
        <end position="124"/>
    </location>
</feature>
<dbReference type="Pfam" id="PF13456">
    <property type="entry name" value="RVT_3"/>
    <property type="match status" value="1"/>
</dbReference>
<organism evidence="2 3">
    <name type="scientific">Trema orientale</name>
    <name type="common">Charcoal tree</name>
    <name type="synonym">Celtis orientalis</name>
    <dbReference type="NCBI Taxonomy" id="63057"/>
    <lineage>
        <taxon>Eukaryota</taxon>
        <taxon>Viridiplantae</taxon>
        <taxon>Streptophyta</taxon>
        <taxon>Embryophyta</taxon>
        <taxon>Tracheophyta</taxon>
        <taxon>Spermatophyta</taxon>
        <taxon>Magnoliopsida</taxon>
        <taxon>eudicotyledons</taxon>
        <taxon>Gunneridae</taxon>
        <taxon>Pentapetalae</taxon>
        <taxon>rosids</taxon>
        <taxon>fabids</taxon>
        <taxon>Rosales</taxon>
        <taxon>Cannabaceae</taxon>
        <taxon>Trema</taxon>
    </lineage>
</organism>
<proteinExistence type="predicted"/>
<evidence type="ECO:0000313" key="3">
    <source>
        <dbReference type="Proteomes" id="UP000237000"/>
    </source>
</evidence>
<evidence type="ECO:0000259" key="1">
    <source>
        <dbReference type="Pfam" id="PF13456"/>
    </source>
</evidence>
<dbReference type="InParanoid" id="A0A2P5BA60"/>
<protein>
    <submittedName>
        <fullName evidence="2">Ribonuclease H-like domain containing protein</fullName>
    </submittedName>
</protein>
<gene>
    <name evidence="2" type="ORF">TorRG33x02_328180</name>
</gene>
<dbReference type="STRING" id="63057.A0A2P5BA60"/>
<dbReference type="PANTHER" id="PTHR47723:SF21">
    <property type="entry name" value="POLYNUCLEOTIDYL TRANSFERASE, RIBONUCLEASE H-LIKE SUPERFAMILY PROTEIN"/>
    <property type="match status" value="1"/>
</dbReference>
<dbReference type="OrthoDB" id="1906820at2759"/>
<dbReference type="SUPFAM" id="SSF53098">
    <property type="entry name" value="Ribonuclease H-like"/>
    <property type="match status" value="1"/>
</dbReference>
<keyword evidence="3" id="KW-1185">Reference proteome</keyword>
<dbReference type="EMBL" id="JXTC01000568">
    <property type="protein sequence ID" value="PON45670.1"/>
    <property type="molecule type" value="Genomic_DNA"/>
</dbReference>
<sequence length="152" mass="16472">MNVDAAIPWSSDCFGVGVIIRDYLGGVIVAMAKRFPGAPTAFLAECTAFREGLKLTLYFDLVLEKAKTDVQNVVSAIKKKKSPLAIESPIINDISVFLSQLEDVCCSFVPRSGNLVAHTLANYALNIPSCALWTNEIPTCISNVVLSDLSYK</sequence>
<dbReference type="InterPro" id="IPR036397">
    <property type="entry name" value="RNaseH_sf"/>
</dbReference>
<accession>A0A2P5BA60</accession>
<dbReference type="GO" id="GO:0003676">
    <property type="term" value="F:nucleic acid binding"/>
    <property type="evidence" value="ECO:0007669"/>
    <property type="project" value="InterPro"/>
</dbReference>
<dbReference type="GO" id="GO:0004523">
    <property type="term" value="F:RNA-DNA hybrid ribonuclease activity"/>
    <property type="evidence" value="ECO:0007669"/>
    <property type="project" value="InterPro"/>
</dbReference>
<dbReference type="InterPro" id="IPR044730">
    <property type="entry name" value="RNase_H-like_dom_plant"/>
</dbReference>
<dbReference type="AlphaFoldDB" id="A0A2P5BA60"/>
<name>A0A2P5BA60_TREOI</name>